<evidence type="ECO:0000313" key="3">
    <source>
        <dbReference type="Proteomes" id="UP000831768"/>
    </source>
</evidence>
<evidence type="ECO:0000256" key="1">
    <source>
        <dbReference type="SAM" id="MobiDB-lite"/>
    </source>
</evidence>
<organism evidence="2 3">
    <name type="scientific">Halocatena salina</name>
    <dbReference type="NCBI Taxonomy" id="2934340"/>
    <lineage>
        <taxon>Archaea</taxon>
        <taxon>Methanobacteriati</taxon>
        <taxon>Methanobacteriota</taxon>
        <taxon>Stenosarchaea group</taxon>
        <taxon>Halobacteria</taxon>
        <taxon>Halobacteriales</taxon>
        <taxon>Natronomonadaceae</taxon>
        <taxon>Halocatena</taxon>
    </lineage>
</organism>
<dbReference type="Proteomes" id="UP000831768">
    <property type="component" value="Plasmid unnamed4"/>
</dbReference>
<evidence type="ECO:0000313" key="2">
    <source>
        <dbReference type="EMBL" id="UPM45268.1"/>
    </source>
</evidence>
<dbReference type="AlphaFoldDB" id="A0A8U0A9Y8"/>
<sequence length="81" mass="8433">MGLPRPLRQFRRLVVNGNDSLTDTVGHLGRVPIGIDCEVGDAALAEHGVVGSVLRPSGDRDAGIADRRDSGGGDDGVCDPR</sequence>
<name>A0A8U0A9Y8_9EURY</name>
<keyword evidence="2" id="KW-0614">Plasmid</keyword>
<feature type="region of interest" description="Disordered" evidence="1">
    <location>
        <begin position="55"/>
        <end position="81"/>
    </location>
</feature>
<feature type="compositionally biased region" description="Basic and acidic residues" evidence="1">
    <location>
        <begin position="57"/>
        <end position="71"/>
    </location>
</feature>
<geneLocation type="plasmid" evidence="2 3">
    <name>unnamed4</name>
</geneLocation>
<keyword evidence="3" id="KW-1185">Reference proteome</keyword>
<protein>
    <submittedName>
        <fullName evidence="2">Uncharacterized protein</fullName>
    </submittedName>
</protein>
<gene>
    <name evidence="2" type="ORF">MW046_19165</name>
</gene>
<dbReference type="GeneID" id="71930214"/>
<dbReference type="EMBL" id="CP096023">
    <property type="protein sequence ID" value="UPM45268.1"/>
    <property type="molecule type" value="Genomic_DNA"/>
</dbReference>
<reference evidence="2" key="1">
    <citation type="submission" date="2022-04" db="EMBL/GenBank/DDBJ databases">
        <title>Halocatena sp. nov., isolated from a salt lake.</title>
        <authorList>
            <person name="Cui H.-L."/>
        </authorList>
    </citation>
    <scope>NUCLEOTIDE SEQUENCE</scope>
    <source>
        <strain evidence="2">AD-1</strain>
        <plasmid evidence="2">unnamed4</plasmid>
    </source>
</reference>
<dbReference type="KEGG" id="haad:MW046_19165"/>
<accession>A0A8U0A9Y8</accession>
<dbReference type="RefSeq" id="WP_247995922.1">
    <property type="nucleotide sequence ID" value="NZ_CP096023.1"/>
</dbReference>
<proteinExistence type="predicted"/>